<feature type="transmembrane region" description="Helical" evidence="1">
    <location>
        <begin position="14"/>
        <end position="34"/>
    </location>
</feature>
<dbReference type="STRING" id="1454004.AW11_02941"/>
<sequence length="49" mass="5502">MTIEQPALRAGAKFLLLSLAATRTGLMVCWSLSLKRVKCRHRRGGRAYI</sequence>
<proteinExistence type="predicted"/>
<accession>A0A011QCD8</accession>
<keyword evidence="1" id="KW-0812">Transmembrane</keyword>
<evidence type="ECO:0000313" key="2">
    <source>
        <dbReference type="EMBL" id="EXI86770.1"/>
    </source>
</evidence>
<name>A0A011QCD8_ACCRE</name>
<reference evidence="2" key="1">
    <citation type="submission" date="2014-02" db="EMBL/GenBank/DDBJ databases">
        <title>Expanding our view of genomic diversity in Candidatus Accumulibacter clades.</title>
        <authorList>
            <person name="Skennerton C.T."/>
            <person name="Barr J.J."/>
            <person name="Slater F.R."/>
            <person name="Bond P.L."/>
            <person name="Tyson G.W."/>
        </authorList>
    </citation>
    <scope>NUCLEOTIDE SEQUENCE [LARGE SCALE GENOMIC DNA]</scope>
</reference>
<dbReference type="EMBL" id="JEMY01000041">
    <property type="protein sequence ID" value="EXI86770.1"/>
    <property type="molecule type" value="Genomic_DNA"/>
</dbReference>
<protein>
    <submittedName>
        <fullName evidence="2">Uncharacterized protein</fullName>
    </submittedName>
</protein>
<dbReference type="AlphaFoldDB" id="A0A011QCD8"/>
<keyword evidence="1" id="KW-1133">Transmembrane helix</keyword>
<dbReference type="PATRIC" id="fig|1454004.3.peg.3036"/>
<keyword evidence="3" id="KW-1185">Reference proteome</keyword>
<dbReference type="Proteomes" id="UP000022141">
    <property type="component" value="Unassembled WGS sequence"/>
</dbReference>
<gene>
    <name evidence="2" type="ORF">AW11_02941</name>
</gene>
<organism evidence="2 3">
    <name type="scientific">Accumulibacter regalis</name>
    <dbReference type="NCBI Taxonomy" id="522306"/>
    <lineage>
        <taxon>Bacteria</taxon>
        <taxon>Pseudomonadati</taxon>
        <taxon>Pseudomonadota</taxon>
        <taxon>Betaproteobacteria</taxon>
        <taxon>Candidatus Accumulibacter</taxon>
    </lineage>
</organism>
<comment type="caution">
    <text evidence="2">The sequence shown here is derived from an EMBL/GenBank/DDBJ whole genome shotgun (WGS) entry which is preliminary data.</text>
</comment>
<evidence type="ECO:0000313" key="3">
    <source>
        <dbReference type="Proteomes" id="UP000022141"/>
    </source>
</evidence>
<evidence type="ECO:0000256" key="1">
    <source>
        <dbReference type="SAM" id="Phobius"/>
    </source>
</evidence>
<keyword evidence="1" id="KW-0472">Membrane</keyword>